<protein>
    <submittedName>
        <fullName evidence="11">Fungal pheromone STE3G-protein-coupled receptor</fullName>
    </submittedName>
</protein>
<dbReference type="GO" id="GO:0000750">
    <property type="term" value="P:pheromone-dependent signal transduction involved in conjugation with cellular fusion"/>
    <property type="evidence" value="ECO:0007669"/>
    <property type="project" value="TreeGrafter"/>
</dbReference>
<dbReference type="GO" id="GO:0005886">
    <property type="term" value="C:plasma membrane"/>
    <property type="evidence" value="ECO:0007669"/>
    <property type="project" value="TreeGrafter"/>
</dbReference>
<feature type="transmembrane region" description="Helical" evidence="10">
    <location>
        <begin position="69"/>
        <end position="89"/>
    </location>
</feature>
<keyword evidence="5 10" id="KW-1133">Transmembrane helix</keyword>
<organism evidence="11 12">
    <name type="scientific">Sistotremastrum suecicum HHB10207 ss-3</name>
    <dbReference type="NCBI Taxonomy" id="1314776"/>
    <lineage>
        <taxon>Eukaryota</taxon>
        <taxon>Fungi</taxon>
        <taxon>Dikarya</taxon>
        <taxon>Basidiomycota</taxon>
        <taxon>Agaricomycotina</taxon>
        <taxon>Agaricomycetes</taxon>
        <taxon>Sistotremastrales</taxon>
        <taxon>Sistotremastraceae</taxon>
        <taxon>Sistotremastrum</taxon>
    </lineage>
</organism>
<keyword evidence="4 10" id="KW-0812">Transmembrane</keyword>
<evidence type="ECO:0000256" key="2">
    <source>
        <dbReference type="ARBA" id="ARBA00011085"/>
    </source>
</evidence>
<evidence type="ECO:0000256" key="8">
    <source>
        <dbReference type="ARBA" id="ARBA00023170"/>
    </source>
</evidence>
<reference evidence="11 12" key="1">
    <citation type="journal article" date="2016" name="Mol. Biol. Evol.">
        <title>Comparative Genomics of Early-Diverging Mushroom-Forming Fungi Provides Insights into the Origins of Lignocellulose Decay Capabilities.</title>
        <authorList>
            <person name="Nagy L.G."/>
            <person name="Riley R."/>
            <person name="Tritt A."/>
            <person name="Adam C."/>
            <person name="Daum C."/>
            <person name="Floudas D."/>
            <person name="Sun H."/>
            <person name="Yadav J.S."/>
            <person name="Pangilinan J."/>
            <person name="Larsson K.H."/>
            <person name="Matsuura K."/>
            <person name="Barry K."/>
            <person name="Labutti K."/>
            <person name="Kuo R."/>
            <person name="Ohm R.A."/>
            <person name="Bhattacharya S.S."/>
            <person name="Shirouzu T."/>
            <person name="Yoshinaga Y."/>
            <person name="Martin F.M."/>
            <person name="Grigoriev I.V."/>
            <person name="Hibbett D.S."/>
        </authorList>
    </citation>
    <scope>NUCLEOTIDE SEQUENCE [LARGE SCALE GENOMIC DNA]</scope>
    <source>
        <strain evidence="11 12">HHB10207 ss-3</strain>
    </source>
</reference>
<evidence type="ECO:0000256" key="5">
    <source>
        <dbReference type="ARBA" id="ARBA00022989"/>
    </source>
</evidence>
<keyword evidence="9" id="KW-0807">Transducer</keyword>
<feature type="transmembrane region" description="Helical" evidence="10">
    <location>
        <begin position="216"/>
        <end position="236"/>
    </location>
</feature>
<evidence type="ECO:0000256" key="4">
    <source>
        <dbReference type="ARBA" id="ARBA00022692"/>
    </source>
</evidence>
<feature type="transmembrane region" description="Helical" evidence="10">
    <location>
        <begin position="110"/>
        <end position="132"/>
    </location>
</feature>
<dbReference type="AlphaFoldDB" id="A0A166CDQ1"/>
<comment type="similarity">
    <text evidence="2">Belongs to the G-protein coupled receptor 4 family.</text>
</comment>
<keyword evidence="8 11" id="KW-0675">Receptor</keyword>
<evidence type="ECO:0000256" key="10">
    <source>
        <dbReference type="SAM" id="Phobius"/>
    </source>
</evidence>
<dbReference type="Proteomes" id="UP000076798">
    <property type="component" value="Unassembled WGS sequence"/>
</dbReference>
<feature type="transmembrane region" description="Helical" evidence="10">
    <location>
        <begin position="159"/>
        <end position="180"/>
    </location>
</feature>
<dbReference type="GO" id="GO:0004932">
    <property type="term" value="F:mating-type factor pheromone receptor activity"/>
    <property type="evidence" value="ECO:0007669"/>
    <property type="project" value="InterPro"/>
</dbReference>
<proteinExistence type="inferred from homology"/>
<dbReference type="OrthoDB" id="2874149at2759"/>
<dbReference type="PANTHER" id="PTHR28097:SF1">
    <property type="entry name" value="PHEROMONE A FACTOR RECEPTOR"/>
    <property type="match status" value="1"/>
</dbReference>
<evidence type="ECO:0000256" key="6">
    <source>
        <dbReference type="ARBA" id="ARBA00023040"/>
    </source>
</evidence>
<keyword evidence="7 10" id="KW-0472">Membrane</keyword>
<gene>
    <name evidence="11" type="ORF">SISSUDRAFT_867495</name>
</gene>
<evidence type="ECO:0000313" key="12">
    <source>
        <dbReference type="Proteomes" id="UP000076798"/>
    </source>
</evidence>
<keyword evidence="3" id="KW-0589">Pheromone response</keyword>
<feature type="transmembrane region" description="Helical" evidence="10">
    <location>
        <begin position="272"/>
        <end position="291"/>
    </location>
</feature>
<evidence type="ECO:0000256" key="7">
    <source>
        <dbReference type="ARBA" id="ARBA00023136"/>
    </source>
</evidence>
<keyword evidence="6" id="KW-0297">G-protein coupled receptor</keyword>
<dbReference type="InterPro" id="IPR001499">
    <property type="entry name" value="GPCR_STE3"/>
</dbReference>
<dbReference type="EMBL" id="KV428085">
    <property type="protein sequence ID" value="KZT37340.1"/>
    <property type="molecule type" value="Genomic_DNA"/>
</dbReference>
<sequence length="344" mass="38719">MRPLTAVYVPVALFCSIIVLIPLPWHLSSWNGGTCLIMIYACIGLVIRSVDRIVWDDNTDDSMKLWCDITSRLTIMVGVGLPASAFCLSRRLYIMISNPQASMTGSQRQLSLYMDLAIGVGLPCLVMGPIGYGIQVSRYDIAEGFGCFPSMAGGRMGLLLVHSWSFLLGFGILIYGVLLLRSILNYPQNRSETPLPARSGTVELNPDLTKGRFERLVLLSLIQSIGTLGPSIWISYYDNLEWKGTHEINRSIPAFLSFPSGTQLFHDEFRDWLLVMVAVLFFGFFGFAEEARYNYRKFFRRIAKAIGVTFESPRLEHDLPPIEFATRYQDAWDLETRHSESTAS</sequence>
<name>A0A166CDQ1_9AGAM</name>
<comment type="subcellular location">
    <subcellularLocation>
        <location evidence="1">Membrane</location>
        <topology evidence="1">Multi-pass membrane protein</topology>
    </subcellularLocation>
</comment>
<dbReference type="PRINTS" id="PR00899">
    <property type="entry name" value="GPCRSTE3"/>
</dbReference>
<feature type="transmembrane region" description="Helical" evidence="10">
    <location>
        <begin position="30"/>
        <end position="49"/>
    </location>
</feature>
<evidence type="ECO:0000256" key="3">
    <source>
        <dbReference type="ARBA" id="ARBA00022507"/>
    </source>
</evidence>
<evidence type="ECO:0000313" key="11">
    <source>
        <dbReference type="EMBL" id="KZT37340.1"/>
    </source>
</evidence>
<evidence type="ECO:0000256" key="9">
    <source>
        <dbReference type="ARBA" id="ARBA00023224"/>
    </source>
</evidence>
<evidence type="ECO:0000256" key="1">
    <source>
        <dbReference type="ARBA" id="ARBA00004141"/>
    </source>
</evidence>
<dbReference type="Pfam" id="PF02076">
    <property type="entry name" value="STE3"/>
    <property type="match status" value="1"/>
</dbReference>
<accession>A0A166CDQ1</accession>
<feature type="transmembrane region" description="Helical" evidence="10">
    <location>
        <begin position="6"/>
        <end position="23"/>
    </location>
</feature>
<dbReference type="PANTHER" id="PTHR28097">
    <property type="entry name" value="PHEROMONE A FACTOR RECEPTOR"/>
    <property type="match status" value="1"/>
</dbReference>
<keyword evidence="12" id="KW-1185">Reference proteome</keyword>